<keyword evidence="2" id="KW-0732">Signal</keyword>
<protein>
    <submittedName>
        <fullName evidence="3">Uncharacterized protein</fullName>
    </submittedName>
</protein>
<dbReference type="RefSeq" id="XP_017998431.1">
    <property type="nucleotide sequence ID" value="XM_018144269.1"/>
</dbReference>
<feature type="compositionally biased region" description="Polar residues" evidence="1">
    <location>
        <begin position="47"/>
        <end position="58"/>
    </location>
</feature>
<feature type="region of interest" description="Disordered" evidence="1">
    <location>
        <begin position="291"/>
        <end position="345"/>
    </location>
</feature>
<evidence type="ECO:0000313" key="4">
    <source>
        <dbReference type="Proteomes" id="UP000038010"/>
    </source>
</evidence>
<evidence type="ECO:0000256" key="1">
    <source>
        <dbReference type="SAM" id="MobiDB-lite"/>
    </source>
</evidence>
<dbReference type="AlphaFoldDB" id="A0A0N0NKV4"/>
<organism evidence="3 4">
    <name type="scientific">Cyphellophora attinorum</name>
    <dbReference type="NCBI Taxonomy" id="1664694"/>
    <lineage>
        <taxon>Eukaryota</taxon>
        <taxon>Fungi</taxon>
        <taxon>Dikarya</taxon>
        <taxon>Ascomycota</taxon>
        <taxon>Pezizomycotina</taxon>
        <taxon>Eurotiomycetes</taxon>
        <taxon>Chaetothyriomycetidae</taxon>
        <taxon>Chaetothyriales</taxon>
        <taxon>Cyphellophoraceae</taxon>
        <taxon>Cyphellophora</taxon>
    </lineage>
</organism>
<gene>
    <name evidence="3" type="ORF">AB675_4152</name>
</gene>
<dbReference type="OrthoDB" id="5420777at2759"/>
<accession>A0A0N0NKV4</accession>
<dbReference type="EMBL" id="LFJN01000018">
    <property type="protein sequence ID" value="KPI38468.1"/>
    <property type="molecule type" value="Genomic_DNA"/>
</dbReference>
<feature type="signal peptide" evidence="2">
    <location>
        <begin position="1"/>
        <end position="22"/>
    </location>
</feature>
<feature type="chain" id="PRO_5005856917" evidence="2">
    <location>
        <begin position="23"/>
        <end position="594"/>
    </location>
</feature>
<name>A0A0N0NKV4_9EURO</name>
<evidence type="ECO:0000313" key="3">
    <source>
        <dbReference type="EMBL" id="KPI38468.1"/>
    </source>
</evidence>
<proteinExistence type="predicted"/>
<feature type="region of interest" description="Disordered" evidence="1">
    <location>
        <begin position="181"/>
        <end position="258"/>
    </location>
</feature>
<feature type="compositionally biased region" description="Low complexity" evidence="1">
    <location>
        <begin position="61"/>
        <end position="94"/>
    </location>
</feature>
<feature type="compositionally biased region" description="Polar residues" evidence="1">
    <location>
        <begin position="200"/>
        <end position="210"/>
    </location>
</feature>
<feature type="compositionally biased region" description="Low complexity" evidence="1">
    <location>
        <begin position="310"/>
        <end position="325"/>
    </location>
</feature>
<evidence type="ECO:0000256" key="2">
    <source>
        <dbReference type="SAM" id="SignalP"/>
    </source>
</evidence>
<comment type="caution">
    <text evidence="3">The sequence shown here is derived from an EMBL/GenBank/DDBJ whole genome shotgun (WGS) entry which is preliminary data.</text>
</comment>
<keyword evidence="4" id="KW-1185">Reference proteome</keyword>
<dbReference type="VEuPathDB" id="FungiDB:AB675_4152"/>
<dbReference type="STRING" id="1664694.A0A0N0NKV4"/>
<dbReference type="GeneID" id="28736149"/>
<sequence length="594" mass="59578">MAFTSMKPFLIITLALATQVSAQNMPWRLARRASGYNDTSFGNVTSPLVSTTTTQSPEAITATTPSTRSTSSTDSSKAPITSTSRTDTSTIATTLPSPGDGESANGSCADIVTYHGSVYPTVYVTLTETFGVTLTAPNASMTETETLITPPQACSSTIVPIGPDGFTIEGTMLTTITDAARSSDSSTFPTFSPAPFANGTDASNSASGTTVKAPAQTDDNGILPGQPGKPHPGAQPEGDGPSHADADGSSTRVVPTPVQSTAYSNVPYTSTVIVTKKTPVPVLPNSAIESPPVFQAPAPAEPTADPPGSPASNPSSPENPNRPAGGPNPPEAETTQLRPGPNIVPVPVPQTSISNVPIAVRPSSIIIGTSAVPIPAAGSQAVVTQSGIEFVVRESEIAAPETTVGFQPLRPQQANVISVPPTRVTVAPGVVVEVAGSTAVVAGTTYRIDDDFSTVLTISGQRISIGPSGVALPTTTILPAIATSGAVISSVGQVTFTVSGSDVYISGTRYGIATDSPSVITTIGGERVSIGPDGIGFASTTLHPAATGTSSDSIATGTASNAVGADSTGSASSACLSLAPLLLICGALIAALLA</sequence>
<feature type="compositionally biased region" description="Low complexity" evidence="1">
    <location>
        <begin position="182"/>
        <end position="197"/>
    </location>
</feature>
<dbReference type="Proteomes" id="UP000038010">
    <property type="component" value="Unassembled WGS sequence"/>
</dbReference>
<feature type="region of interest" description="Disordered" evidence="1">
    <location>
        <begin position="47"/>
        <end position="103"/>
    </location>
</feature>
<reference evidence="3 4" key="1">
    <citation type="submission" date="2015-06" db="EMBL/GenBank/DDBJ databases">
        <title>Draft genome of the ant-associated black yeast Phialophora attae CBS 131958.</title>
        <authorList>
            <person name="Moreno L.F."/>
            <person name="Stielow B.J."/>
            <person name="de Hoog S."/>
            <person name="Vicente V.A."/>
            <person name="Weiss V.A."/>
            <person name="de Vries M."/>
            <person name="Cruz L.M."/>
            <person name="Souza E.M."/>
        </authorList>
    </citation>
    <scope>NUCLEOTIDE SEQUENCE [LARGE SCALE GENOMIC DNA]</scope>
    <source>
        <strain evidence="3 4">CBS 131958</strain>
    </source>
</reference>
<feature type="compositionally biased region" description="Polar residues" evidence="1">
    <location>
        <begin position="248"/>
        <end position="258"/>
    </location>
</feature>